<gene>
    <name evidence="6" type="ORF">FFL34_05720</name>
    <name evidence="7" type="ORF">FH966_01760</name>
</gene>
<name>A0A549YF84_9BACI</name>
<dbReference type="AlphaFoldDB" id="A0A549YF84"/>
<comment type="caution">
    <text evidence="7">The sequence shown here is derived from an EMBL/GenBank/DDBJ whole genome shotgun (WGS) entry which is preliminary data.</text>
</comment>
<dbReference type="InterPro" id="IPR035472">
    <property type="entry name" value="RpiR-like_SIS"/>
</dbReference>
<dbReference type="Gene3D" id="1.10.10.10">
    <property type="entry name" value="Winged helix-like DNA-binding domain superfamily/Winged helix DNA-binding domain"/>
    <property type="match status" value="1"/>
</dbReference>
<dbReference type="GO" id="GO:0003700">
    <property type="term" value="F:DNA-binding transcription factor activity"/>
    <property type="evidence" value="ECO:0007669"/>
    <property type="project" value="InterPro"/>
</dbReference>
<evidence type="ECO:0000313" key="7">
    <source>
        <dbReference type="EMBL" id="TRM10546.1"/>
    </source>
</evidence>
<protein>
    <submittedName>
        <fullName evidence="7">MurR/RpiR family transcriptional regulator</fullName>
    </submittedName>
</protein>
<dbReference type="PANTHER" id="PTHR30514:SF18">
    <property type="entry name" value="RPIR-FAMILY TRANSCRIPTIONAL REGULATOR"/>
    <property type="match status" value="1"/>
</dbReference>
<evidence type="ECO:0000259" key="4">
    <source>
        <dbReference type="PROSITE" id="PS51071"/>
    </source>
</evidence>
<dbReference type="GO" id="GO:1901135">
    <property type="term" value="P:carbohydrate derivative metabolic process"/>
    <property type="evidence" value="ECO:0007669"/>
    <property type="project" value="InterPro"/>
</dbReference>
<sequence>MNSHDVYQHISEKMTSMSKSHKRIATYILENMNTVPFFTVAKLAKKVGVSEATVVRFASFLGYAGYPELQQYMQNAVKQQLTTTERLKMSSQVYEGREQGIYEIFKDDMENLQSTMEKLDVDAFYSAVNRIKKAANIYISANRSATSLGVFLHYYLRIIQGNTELVESLDNISEQLYELNDKDVVIGISFSRYSVSTINTISFAKEQGATTVVITDNLLSPLIQYADITLTASSQMPTFIDSFTAPLSLINALIVHVGKERMHEVEARLEKMENIWEQLDIFRD</sequence>
<keyword evidence="1" id="KW-0805">Transcription regulation</keyword>
<evidence type="ECO:0000256" key="1">
    <source>
        <dbReference type="ARBA" id="ARBA00023015"/>
    </source>
</evidence>
<dbReference type="OrthoDB" id="2930at2"/>
<keyword evidence="3" id="KW-0804">Transcription</keyword>
<evidence type="ECO:0000259" key="5">
    <source>
        <dbReference type="PROSITE" id="PS51464"/>
    </source>
</evidence>
<evidence type="ECO:0000313" key="8">
    <source>
        <dbReference type="Proteomes" id="UP000306980"/>
    </source>
</evidence>
<dbReference type="Pfam" id="PF01380">
    <property type="entry name" value="SIS"/>
    <property type="match status" value="1"/>
</dbReference>
<dbReference type="CDD" id="cd05013">
    <property type="entry name" value="SIS_RpiR"/>
    <property type="match status" value="1"/>
</dbReference>
<organism evidence="7 9">
    <name type="scientific">Lentibacillus cibarius</name>
    <dbReference type="NCBI Taxonomy" id="2583219"/>
    <lineage>
        <taxon>Bacteria</taxon>
        <taxon>Bacillati</taxon>
        <taxon>Bacillota</taxon>
        <taxon>Bacilli</taxon>
        <taxon>Bacillales</taxon>
        <taxon>Bacillaceae</taxon>
        <taxon>Lentibacillus</taxon>
    </lineage>
</organism>
<evidence type="ECO:0000256" key="2">
    <source>
        <dbReference type="ARBA" id="ARBA00023125"/>
    </source>
</evidence>
<dbReference type="RefSeq" id="WP_138602291.1">
    <property type="nucleotide sequence ID" value="NZ_VCIA01000001.1"/>
</dbReference>
<dbReference type="Gene3D" id="3.40.50.10490">
    <property type="entry name" value="Glucose-6-phosphate isomerase like protein, domain 1"/>
    <property type="match status" value="1"/>
</dbReference>
<dbReference type="Pfam" id="PF01418">
    <property type="entry name" value="HTH_6"/>
    <property type="match status" value="1"/>
</dbReference>
<evidence type="ECO:0000256" key="3">
    <source>
        <dbReference type="ARBA" id="ARBA00023163"/>
    </source>
</evidence>
<dbReference type="InterPro" id="IPR036388">
    <property type="entry name" value="WH-like_DNA-bd_sf"/>
</dbReference>
<dbReference type="EMBL" id="VJMZ01000001">
    <property type="protein sequence ID" value="TRM10546.1"/>
    <property type="molecule type" value="Genomic_DNA"/>
</dbReference>
<dbReference type="GO" id="GO:0097367">
    <property type="term" value="F:carbohydrate derivative binding"/>
    <property type="evidence" value="ECO:0007669"/>
    <property type="project" value="InterPro"/>
</dbReference>
<dbReference type="InterPro" id="IPR001347">
    <property type="entry name" value="SIS_dom"/>
</dbReference>
<dbReference type="SUPFAM" id="SSF46689">
    <property type="entry name" value="Homeodomain-like"/>
    <property type="match status" value="1"/>
</dbReference>
<dbReference type="InterPro" id="IPR046348">
    <property type="entry name" value="SIS_dom_sf"/>
</dbReference>
<dbReference type="InterPro" id="IPR000281">
    <property type="entry name" value="HTH_RpiR"/>
</dbReference>
<feature type="domain" description="HTH rpiR-type" evidence="4">
    <location>
        <begin position="4"/>
        <end position="80"/>
    </location>
</feature>
<dbReference type="InterPro" id="IPR009057">
    <property type="entry name" value="Homeodomain-like_sf"/>
</dbReference>
<accession>A0A549YF84</accession>
<evidence type="ECO:0000313" key="6">
    <source>
        <dbReference type="EMBL" id="TMN21663.1"/>
    </source>
</evidence>
<dbReference type="PANTHER" id="PTHR30514">
    <property type="entry name" value="GLUCOKINASE"/>
    <property type="match status" value="1"/>
</dbReference>
<dbReference type="PROSITE" id="PS51071">
    <property type="entry name" value="HTH_RPIR"/>
    <property type="match status" value="1"/>
</dbReference>
<evidence type="ECO:0000313" key="9">
    <source>
        <dbReference type="Proteomes" id="UP000319280"/>
    </source>
</evidence>
<feature type="domain" description="SIS" evidence="5">
    <location>
        <begin position="127"/>
        <end position="264"/>
    </location>
</feature>
<dbReference type="PROSITE" id="PS51464">
    <property type="entry name" value="SIS"/>
    <property type="match status" value="1"/>
</dbReference>
<accession>A0A5S3R7E2</accession>
<reference evidence="7 9" key="2">
    <citation type="submission" date="2019-07" db="EMBL/GenBank/DDBJ databases">
        <title>Genomic analysis of Lentibacillus sp. NKC851-2.</title>
        <authorList>
            <person name="Oh Y.J."/>
        </authorList>
    </citation>
    <scope>NUCLEOTIDE SEQUENCE [LARGE SCALE GENOMIC DNA]</scope>
    <source>
        <strain evidence="7 9">NKC851-2</strain>
    </source>
</reference>
<dbReference type="EMBL" id="VCIA01000001">
    <property type="protein sequence ID" value="TMN21663.1"/>
    <property type="molecule type" value="Genomic_DNA"/>
</dbReference>
<keyword evidence="9" id="KW-1185">Reference proteome</keyword>
<dbReference type="Proteomes" id="UP000319280">
    <property type="component" value="Unassembled WGS sequence"/>
</dbReference>
<reference evidence="6 8" key="1">
    <citation type="submission" date="2019-05" db="EMBL/GenBank/DDBJ databases">
        <title>Genomic analysis of Lentibacillus sp. NKC220-2.</title>
        <authorList>
            <person name="Oh Y.J."/>
        </authorList>
    </citation>
    <scope>NUCLEOTIDE SEQUENCE [LARGE SCALE GENOMIC DNA]</scope>
    <source>
        <strain evidence="6 8">NKC220-2</strain>
    </source>
</reference>
<proteinExistence type="predicted"/>
<dbReference type="GO" id="GO:0003677">
    <property type="term" value="F:DNA binding"/>
    <property type="evidence" value="ECO:0007669"/>
    <property type="project" value="UniProtKB-KW"/>
</dbReference>
<dbReference type="InterPro" id="IPR047640">
    <property type="entry name" value="RpiR-like"/>
</dbReference>
<dbReference type="SUPFAM" id="SSF53697">
    <property type="entry name" value="SIS domain"/>
    <property type="match status" value="1"/>
</dbReference>
<keyword evidence="2" id="KW-0238">DNA-binding</keyword>
<dbReference type="Proteomes" id="UP000306980">
    <property type="component" value="Unassembled WGS sequence"/>
</dbReference>